<feature type="non-terminal residue" evidence="1">
    <location>
        <position position="1"/>
    </location>
</feature>
<evidence type="ECO:0000313" key="1">
    <source>
        <dbReference type="EMBL" id="RAH40138.1"/>
    </source>
</evidence>
<protein>
    <submittedName>
        <fullName evidence="1">Uncharacterized protein</fullName>
    </submittedName>
</protein>
<dbReference type="Proteomes" id="UP000249057">
    <property type="component" value="Unassembled WGS sequence"/>
</dbReference>
<name>A0ACD1FT02_9EURO</name>
<dbReference type="EMBL" id="KZ825418">
    <property type="protein sequence ID" value="RAH40138.1"/>
    <property type="molecule type" value="Genomic_DNA"/>
</dbReference>
<gene>
    <name evidence="1" type="ORF">BO95DRAFT_488254</name>
</gene>
<organism evidence="1 2">
    <name type="scientific">Aspergillus brunneoviolaceus CBS 621.78</name>
    <dbReference type="NCBI Taxonomy" id="1450534"/>
    <lineage>
        <taxon>Eukaryota</taxon>
        <taxon>Fungi</taxon>
        <taxon>Dikarya</taxon>
        <taxon>Ascomycota</taxon>
        <taxon>Pezizomycotina</taxon>
        <taxon>Eurotiomycetes</taxon>
        <taxon>Eurotiomycetidae</taxon>
        <taxon>Eurotiales</taxon>
        <taxon>Aspergillaceae</taxon>
        <taxon>Aspergillus</taxon>
        <taxon>Aspergillus subgen. Circumdati</taxon>
    </lineage>
</organism>
<evidence type="ECO:0000313" key="2">
    <source>
        <dbReference type="Proteomes" id="UP000249057"/>
    </source>
</evidence>
<reference evidence="1" key="1">
    <citation type="submission" date="2018-02" db="EMBL/GenBank/DDBJ databases">
        <title>The genomes of Aspergillus section Nigri reveals drivers in fungal speciation.</title>
        <authorList>
            <consortium name="DOE Joint Genome Institute"/>
            <person name="Vesth T.C."/>
            <person name="Nybo J."/>
            <person name="Theobald S."/>
            <person name="Brandl J."/>
            <person name="Frisvad J.C."/>
            <person name="Nielsen K.F."/>
            <person name="Lyhne E.K."/>
            <person name="Kogle M.E."/>
            <person name="Kuo A."/>
            <person name="Riley R."/>
            <person name="Clum A."/>
            <person name="Nolan M."/>
            <person name="Lipzen A."/>
            <person name="Salamov A."/>
            <person name="Henrissat B."/>
            <person name="Wiebenga A."/>
            <person name="De vries R.P."/>
            <person name="Grigoriev I.V."/>
            <person name="Mortensen U.H."/>
            <person name="Andersen M.R."/>
            <person name="Baker S.E."/>
        </authorList>
    </citation>
    <scope>NUCLEOTIDE SEQUENCE</scope>
    <source>
        <strain evidence="1">CBS 621.78</strain>
    </source>
</reference>
<sequence>ALSQVGPSSCRNPELTTVSHRCSPGFRHCVSPLCLPCLLQVYNHMAANRLHELKFCNQVLASSLESQSSRYTLSYYNGWFRGSVLNIATSDRECQFPTREIDHDSVSQRLRIVKLPHGSIDPTPYSHRALGEKRKAMKPHPTRNVPTFPWKRKIMLHRADKALGQPIDIDQWSWKCWDKIPARFQGYKHMAGQTPVLG</sequence>
<accession>A0ACD1FT02</accession>
<keyword evidence="2" id="KW-1185">Reference proteome</keyword>
<proteinExistence type="predicted"/>